<evidence type="ECO:0008006" key="3">
    <source>
        <dbReference type="Google" id="ProtNLM"/>
    </source>
</evidence>
<comment type="caution">
    <text evidence="1">The sequence shown here is derived from an EMBL/GenBank/DDBJ whole genome shotgun (WGS) entry which is preliminary data.</text>
</comment>
<gene>
    <name evidence="1" type="ORF">HYFRA_00003850</name>
</gene>
<accession>A0A9N9PUQ8</accession>
<evidence type="ECO:0000313" key="2">
    <source>
        <dbReference type="Proteomes" id="UP000696280"/>
    </source>
</evidence>
<organism evidence="1 2">
    <name type="scientific">Hymenoscyphus fraxineus</name>
    <dbReference type="NCBI Taxonomy" id="746836"/>
    <lineage>
        <taxon>Eukaryota</taxon>
        <taxon>Fungi</taxon>
        <taxon>Dikarya</taxon>
        <taxon>Ascomycota</taxon>
        <taxon>Pezizomycotina</taxon>
        <taxon>Leotiomycetes</taxon>
        <taxon>Helotiales</taxon>
        <taxon>Helotiaceae</taxon>
        <taxon>Hymenoscyphus</taxon>
    </lineage>
</organism>
<dbReference type="EMBL" id="CAJVRL010000070">
    <property type="protein sequence ID" value="CAG8956465.1"/>
    <property type="molecule type" value="Genomic_DNA"/>
</dbReference>
<evidence type="ECO:0000313" key="1">
    <source>
        <dbReference type="EMBL" id="CAG8956465.1"/>
    </source>
</evidence>
<keyword evidence="2" id="KW-1185">Reference proteome</keyword>
<dbReference type="OrthoDB" id="5398371at2759"/>
<name>A0A9N9PUQ8_9HELO</name>
<reference evidence="1" key="1">
    <citation type="submission" date="2021-07" db="EMBL/GenBank/DDBJ databases">
        <authorList>
            <person name="Durling M."/>
        </authorList>
    </citation>
    <scope>NUCLEOTIDE SEQUENCE</scope>
</reference>
<dbReference type="AlphaFoldDB" id="A0A9N9PUQ8"/>
<dbReference type="Proteomes" id="UP000696280">
    <property type="component" value="Unassembled WGS sequence"/>
</dbReference>
<protein>
    <recommendedName>
        <fullName evidence="3">Hydroxyproline-rich glyco protein</fullName>
    </recommendedName>
</protein>
<proteinExistence type="predicted"/>
<sequence length="497" mass="55728">MAPIAPPPPEVEIPPTTITIDNETYPVVEIRSTGDVLLDVSFENTSACNKSLPADLIRKLKTTKSPIPSPRIFYRVRLDTLKKSSDYFKHLLGPSFAEGAAVIEAFEKLSKSGLNPTEIDAELLPRIKIVDEDVATKTLGREAIFGDMLRIIHGAEHTTKPIMLNILTVLVVMADRYSVLSLVSRYFQKTFKAYKYPATLDKKAEEILRQKILVFYHTEQSLNFCAATRELILRGSSRWTGAEESAGDFQTAWWDLPDGLEAELAHRRACVLRTIASIQTQCLTLYSSRDLQCKFGYESSHACDSFQLGEMIKFLTRKGLLSLIPFQAVSPEDDEYIWPEAYSGDVETLMGLLRQCPGYQVNEHHKYCGLRTKLLGPLEYIKSCIEVGVGVSLGRGKDWMNESWIPSSSPSKSKSSFSPRKAFTVGTTDEEEIFDYATVKNKTSMMGLGGAKAAKELFTQKKWNWVMNEERGGIGFEDVKPTLRPSVNRGFDGGFRR</sequence>